<organism evidence="7 8">
    <name type="scientific">Mya arenaria</name>
    <name type="common">Soft-shell clam</name>
    <dbReference type="NCBI Taxonomy" id="6604"/>
    <lineage>
        <taxon>Eukaryota</taxon>
        <taxon>Metazoa</taxon>
        <taxon>Spiralia</taxon>
        <taxon>Lophotrochozoa</taxon>
        <taxon>Mollusca</taxon>
        <taxon>Bivalvia</taxon>
        <taxon>Autobranchia</taxon>
        <taxon>Heteroconchia</taxon>
        <taxon>Euheterodonta</taxon>
        <taxon>Imparidentia</taxon>
        <taxon>Neoheterodontei</taxon>
        <taxon>Myida</taxon>
        <taxon>Myoidea</taxon>
        <taxon>Myidae</taxon>
        <taxon>Mya</taxon>
    </lineage>
</organism>
<sequence length="229" mass="25490">GAALSYPCLFIPGNPSETSIVWTSSVDHRQWNSQIVSISSVQRSDDGMYTCTATNKMAPTGSPIQIGIHNESLISDFHLTEHIGTVTVTKSEYSDATFTCTVDSNPLSTLKIRKEDEIRRSVENSKQLEYTIVNLTCWDAGLYTCDGSNKFNNNTPSTKDLRLFVHQGALLAGISIRTLQPDYMTKQHCNTQSLHTQSLVRHSLCGRDVQAVQNVPIYQIPPEKLKLQQ</sequence>
<proteinExistence type="predicted"/>
<reference evidence="7" key="1">
    <citation type="submission" date="2022-11" db="EMBL/GenBank/DDBJ databases">
        <title>Centuries of genome instability and evolution in soft-shell clam transmissible cancer (bioRxiv).</title>
        <authorList>
            <person name="Hart S.F.M."/>
            <person name="Yonemitsu M.A."/>
            <person name="Giersch R.M."/>
            <person name="Beal B.F."/>
            <person name="Arriagada G."/>
            <person name="Davis B.W."/>
            <person name="Ostrander E.A."/>
            <person name="Goff S.P."/>
            <person name="Metzger M.J."/>
        </authorList>
    </citation>
    <scope>NUCLEOTIDE SEQUENCE</scope>
    <source>
        <strain evidence="7">MELC-2E11</strain>
        <tissue evidence="7">Siphon/mantle</tissue>
    </source>
</reference>
<feature type="domain" description="Ig-like" evidence="6">
    <location>
        <begin position="1"/>
        <end position="67"/>
    </location>
</feature>
<dbReference type="EMBL" id="CP111016">
    <property type="protein sequence ID" value="WAR05432.1"/>
    <property type="molecule type" value="Genomic_DNA"/>
</dbReference>
<keyword evidence="3" id="KW-1015">Disulfide bond</keyword>
<dbReference type="SUPFAM" id="SSF48726">
    <property type="entry name" value="Immunoglobulin"/>
    <property type="match status" value="2"/>
</dbReference>
<keyword evidence="4" id="KW-0325">Glycoprotein</keyword>
<evidence type="ECO:0000256" key="5">
    <source>
        <dbReference type="ARBA" id="ARBA00023319"/>
    </source>
</evidence>
<dbReference type="InterPro" id="IPR007110">
    <property type="entry name" value="Ig-like_dom"/>
</dbReference>
<comment type="subcellular location">
    <subcellularLocation>
        <location evidence="1">Membrane</location>
        <topology evidence="1">Single-pass type I membrane protein</topology>
    </subcellularLocation>
</comment>
<keyword evidence="5" id="KW-0393">Immunoglobulin domain</keyword>
<dbReference type="PANTHER" id="PTHR11640">
    <property type="entry name" value="NEPHRIN"/>
    <property type="match status" value="1"/>
</dbReference>
<dbReference type="Pfam" id="PF13895">
    <property type="entry name" value="Ig_2"/>
    <property type="match status" value="1"/>
</dbReference>
<protein>
    <recommendedName>
        <fullName evidence="6">Ig-like domain-containing protein</fullName>
    </recommendedName>
</protein>
<dbReference type="SMART" id="SM00409">
    <property type="entry name" value="IG"/>
    <property type="match status" value="2"/>
</dbReference>
<evidence type="ECO:0000259" key="6">
    <source>
        <dbReference type="PROSITE" id="PS50835"/>
    </source>
</evidence>
<dbReference type="InterPro" id="IPR036179">
    <property type="entry name" value="Ig-like_dom_sf"/>
</dbReference>
<accession>A0ABY7E900</accession>
<evidence type="ECO:0000256" key="4">
    <source>
        <dbReference type="ARBA" id="ARBA00023180"/>
    </source>
</evidence>
<dbReference type="PROSITE" id="PS50835">
    <property type="entry name" value="IG_LIKE"/>
    <property type="match status" value="1"/>
</dbReference>
<evidence type="ECO:0000256" key="1">
    <source>
        <dbReference type="ARBA" id="ARBA00004479"/>
    </source>
</evidence>
<dbReference type="InterPro" id="IPR003599">
    <property type="entry name" value="Ig_sub"/>
</dbReference>
<dbReference type="PANTHER" id="PTHR11640:SF136">
    <property type="entry name" value="NEPHRIN"/>
    <property type="match status" value="1"/>
</dbReference>
<keyword evidence="8" id="KW-1185">Reference proteome</keyword>
<dbReference type="InterPro" id="IPR051275">
    <property type="entry name" value="Cell_adhesion_signaling"/>
</dbReference>
<evidence type="ECO:0000313" key="7">
    <source>
        <dbReference type="EMBL" id="WAR05432.1"/>
    </source>
</evidence>
<dbReference type="Proteomes" id="UP001164746">
    <property type="component" value="Chromosome 5"/>
</dbReference>
<gene>
    <name evidence="7" type="ORF">MAR_020801</name>
</gene>
<name>A0ABY7E900_MYAAR</name>
<evidence type="ECO:0000256" key="2">
    <source>
        <dbReference type="ARBA" id="ARBA00023136"/>
    </source>
</evidence>
<keyword evidence="2" id="KW-0472">Membrane</keyword>
<feature type="non-terminal residue" evidence="7">
    <location>
        <position position="229"/>
    </location>
</feature>
<evidence type="ECO:0000313" key="8">
    <source>
        <dbReference type="Proteomes" id="UP001164746"/>
    </source>
</evidence>
<dbReference type="Gene3D" id="2.60.40.10">
    <property type="entry name" value="Immunoglobulins"/>
    <property type="match status" value="2"/>
</dbReference>
<evidence type="ECO:0000256" key="3">
    <source>
        <dbReference type="ARBA" id="ARBA00023157"/>
    </source>
</evidence>
<dbReference type="InterPro" id="IPR013783">
    <property type="entry name" value="Ig-like_fold"/>
</dbReference>